<dbReference type="EMBL" id="KQ241978">
    <property type="protein sequence ID" value="KNC81938.1"/>
    <property type="molecule type" value="Genomic_DNA"/>
</dbReference>
<dbReference type="AlphaFoldDB" id="A0A0L0G164"/>
<feature type="region of interest" description="Disordered" evidence="1">
    <location>
        <begin position="91"/>
        <end position="112"/>
    </location>
</feature>
<proteinExistence type="predicted"/>
<evidence type="ECO:0000313" key="3">
    <source>
        <dbReference type="Proteomes" id="UP000054560"/>
    </source>
</evidence>
<evidence type="ECO:0000313" key="2">
    <source>
        <dbReference type="EMBL" id="KNC81938.1"/>
    </source>
</evidence>
<name>A0A0L0G164_9EUKA</name>
<evidence type="ECO:0000256" key="1">
    <source>
        <dbReference type="SAM" id="MobiDB-lite"/>
    </source>
</evidence>
<organism evidence="2 3">
    <name type="scientific">Sphaeroforma arctica JP610</name>
    <dbReference type="NCBI Taxonomy" id="667725"/>
    <lineage>
        <taxon>Eukaryota</taxon>
        <taxon>Ichthyosporea</taxon>
        <taxon>Ichthyophonida</taxon>
        <taxon>Sphaeroforma</taxon>
    </lineage>
</organism>
<keyword evidence="3" id="KW-1185">Reference proteome</keyword>
<reference evidence="2 3" key="1">
    <citation type="submission" date="2011-02" db="EMBL/GenBank/DDBJ databases">
        <title>The Genome Sequence of Sphaeroforma arctica JP610.</title>
        <authorList>
            <consortium name="The Broad Institute Genome Sequencing Platform"/>
            <person name="Russ C."/>
            <person name="Cuomo C."/>
            <person name="Young S.K."/>
            <person name="Zeng Q."/>
            <person name="Gargeya S."/>
            <person name="Alvarado L."/>
            <person name="Berlin A."/>
            <person name="Chapman S.B."/>
            <person name="Chen Z."/>
            <person name="Freedman E."/>
            <person name="Gellesch M."/>
            <person name="Goldberg J."/>
            <person name="Griggs A."/>
            <person name="Gujja S."/>
            <person name="Heilman E."/>
            <person name="Heiman D."/>
            <person name="Howarth C."/>
            <person name="Mehta T."/>
            <person name="Neiman D."/>
            <person name="Pearson M."/>
            <person name="Roberts A."/>
            <person name="Saif S."/>
            <person name="Shea T."/>
            <person name="Shenoy N."/>
            <person name="Sisk P."/>
            <person name="Stolte C."/>
            <person name="Sykes S."/>
            <person name="White J."/>
            <person name="Yandava C."/>
            <person name="Burger G."/>
            <person name="Gray M.W."/>
            <person name="Holland P.W.H."/>
            <person name="King N."/>
            <person name="Lang F.B.F."/>
            <person name="Roger A.J."/>
            <person name="Ruiz-Trillo I."/>
            <person name="Haas B."/>
            <person name="Nusbaum C."/>
            <person name="Birren B."/>
        </authorList>
    </citation>
    <scope>NUCLEOTIDE SEQUENCE [LARGE SCALE GENOMIC DNA]</scope>
    <source>
        <strain evidence="2 3">JP610</strain>
    </source>
</reference>
<dbReference type="RefSeq" id="XP_014155840.1">
    <property type="nucleotide sequence ID" value="XM_014300365.1"/>
</dbReference>
<protein>
    <submittedName>
        <fullName evidence="2">Uncharacterized protein</fullName>
    </submittedName>
</protein>
<sequence length="112" mass="12271">MRQFRVLFLGKKHIAICNSYVFDAMAQPSLPNVIQHVRNATHTPPQLSLSRCDKHVTRVFGPVDIDKSAVSTALRFLPTVPTTTQTITPLFTKRTGNTGINPPSTSTVTNPG</sequence>
<accession>A0A0L0G164</accession>
<gene>
    <name evidence="2" type="ORF">SARC_05767</name>
</gene>
<dbReference type="Proteomes" id="UP000054560">
    <property type="component" value="Unassembled WGS sequence"/>
</dbReference>
<feature type="compositionally biased region" description="Polar residues" evidence="1">
    <location>
        <begin position="94"/>
        <end position="112"/>
    </location>
</feature>
<dbReference type="GeneID" id="25906271"/>